<dbReference type="GO" id="GO:0042173">
    <property type="term" value="P:regulation of sporulation resulting in formation of a cellular spore"/>
    <property type="evidence" value="ECO:0007669"/>
    <property type="project" value="InterPro"/>
</dbReference>
<dbReference type="GO" id="GO:0003743">
    <property type="term" value="F:translation initiation factor activity"/>
    <property type="evidence" value="ECO:0007669"/>
    <property type="project" value="UniProtKB-KW"/>
</dbReference>
<proteinExistence type="predicted"/>
<feature type="domain" description="Sporulation initiation factor Spo0A C-terminal" evidence="1">
    <location>
        <begin position="19"/>
        <end position="113"/>
    </location>
</feature>
<keyword evidence="2" id="KW-0396">Initiation factor</keyword>
<accession>A0A923LZ78</accession>
<dbReference type="Proteomes" id="UP000606499">
    <property type="component" value="Unassembled WGS sequence"/>
</dbReference>
<protein>
    <submittedName>
        <fullName evidence="2">Sporulation initiation factor Spo0A C-terminal domain-containing protein</fullName>
    </submittedName>
</protein>
<dbReference type="InterPro" id="IPR036388">
    <property type="entry name" value="WH-like_DNA-bd_sf"/>
</dbReference>
<reference evidence="2" key="1">
    <citation type="submission" date="2020-08" db="EMBL/GenBank/DDBJ databases">
        <title>Genome public.</title>
        <authorList>
            <person name="Liu C."/>
            <person name="Sun Q."/>
        </authorList>
    </citation>
    <scope>NUCLEOTIDE SEQUENCE</scope>
    <source>
        <strain evidence="2">NSJ-28</strain>
    </source>
</reference>
<dbReference type="EMBL" id="JACOPL010000024">
    <property type="protein sequence ID" value="MBC5726697.1"/>
    <property type="molecule type" value="Genomic_DNA"/>
</dbReference>
<dbReference type="AlphaFoldDB" id="A0A923LZ78"/>
<dbReference type="GO" id="GO:0003700">
    <property type="term" value="F:DNA-binding transcription factor activity"/>
    <property type="evidence" value="ECO:0007669"/>
    <property type="project" value="InterPro"/>
</dbReference>
<sequence length="130" mass="15107">MNLYKAKGDETLPYLNATCDLLYSLGVTANYKGFLHTTYAVSLCMERQDRLLLVRKWLYPDVARRYGTNWKAVERNIRTVSRIAWIRNRVLLESLAQRPLDRHLCSTEFLAVLFHAVYSAEFQDLSSSKS</sequence>
<evidence type="ECO:0000259" key="1">
    <source>
        <dbReference type="Pfam" id="PF08769"/>
    </source>
</evidence>
<dbReference type="InterPro" id="IPR016032">
    <property type="entry name" value="Sig_transdc_resp-reg_C-effctor"/>
</dbReference>
<evidence type="ECO:0000313" key="2">
    <source>
        <dbReference type="EMBL" id="MBC5726697.1"/>
    </source>
</evidence>
<dbReference type="Pfam" id="PF08769">
    <property type="entry name" value="Spo0A_C"/>
    <property type="match status" value="1"/>
</dbReference>
<name>A0A923LZ78_9FIRM</name>
<dbReference type="GO" id="GO:0005509">
    <property type="term" value="F:calcium ion binding"/>
    <property type="evidence" value="ECO:0007669"/>
    <property type="project" value="InterPro"/>
</dbReference>
<organism evidence="2 3">
    <name type="scientific">Agathobaculum faecis</name>
    <dbReference type="NCBI Taxonomy" id="2763013"/>
    <lineage>
        <taxon>Bacteria</taxon>
        <taxon>Bacillati</taxon>
        <taxon>Bacillota</taxon>
        <taxon>Clostridia</taxon>
        <taxon>Eubacteriales</taxon>
        <taxon>Butyricicoccaceae</taxon>
        <taxon>Agathobaculum</taxon>
    </lineage>
</organism>
<dbReference type="InterPro" id="IPR014879">
    <property type="entry name" value="Spo0A_C"/>
</dbReference>
<dbReference type="GO" id="GO:0005737">
    <property type="term" value="C:cytoplasm"/>
    <property type="evidence" value="ECO:0007669"/>
    <property type="project" value="InterPro"/>
</dbReference>
<evidence type="ECO:0000313" key="3">
    <source>
        <dbReference type="Proteomes" id="UP000606499"/>
    </source>
</evidence>
<dbReference type="Gene3D" id="1.10.10.10">
    <property type="entry name" value="Winged helix-like DNA-binding domain superfamily/Winged helix DNA-binding domain"/>
    <property type="match status" value="1"/>
</dbReference>
<dbReference type="SUPFAM" id="SSF46894">
    <property type="entry name" value="C-terminal effector domain of the bipartite response regulators"/>
    <property type="match status" value="1"/>
</dbReference>
<dbReference type="GO" id="GO:0003677">
    <property type="term" value="F:DNA binding"/>
    <property type="evidence" value="ECO:0007669"/>
    <property type="project" value="InterPro"/>
</dbReference>
<keyword evidence="3" id="KW-1185">Reference proteome</keyword>
<comment type="caution">
    <text evidence="2">The sequence shown here is derived from an EMBL/GenBank/DDBJ whole genome shotgun (WGS) entry which is preliminary data.</text>
</comment>
<gene>
    <name evidence="2" type="ORF">H8S45_14695</name>
</gene>
<keyword evidence="2" id="KW-0648">Protein biosynthesis</keyword>